<evidence type="ECO:0000256" key="1">
    <source>
        <dbReference type="SAM" id="MobiDB-lite"/>
    </source>
</evidence>
<feature type="compositionally biased region" description="Polar residues" evidence="1">
    <location>
        <begin position="211"/>
        <end position="226"/>
    </location>
</feature>
<feature type="compositionally biased region" description="Low complexity" evidence="1">
    <location>
        <begin position="65"/>
        <end position="76"/>
    </location>
</feature>
<sequence length="614" mass="66939">MSFDPFAEFASFSTPAPAAQPAPAPAASEEKKPIMNSSPQPMMQQQQPMQQQPMQQNPFGGGMYGQAAPQQQPMGMMGMGGMMGQQQPMVPVQQQPSNQWSMQQQPPMGQPQQQQPQMQGFGMASPPPAAPMGQNPSFGSPFGQPPAPPAPPVPAQQPPAPVPPAANNEMNFGSPVPSSNMSQMSGGYMSNAPPAPPVPPPPAPPVQPQQTEQNPYMQQLNSSVAPPQQGLPPQSPTSPVFQNAPAAVVQEDDDFFGDFSNTVQEKSPSRPPSVFEANQNDDVSYLSKSTGGGGVESAKTGSAAFDDPKFAPKPRNIAGLEQSRGLSQNAPPGASPLPDFDQVHHSGYVLARISFRTILIKKWKQCFWVTYGTNQILFFRSSSDFEDWLTNPYLSQPQRDFLVKLKVDFEGDMFKQGVRGYQVTTQRLKNYNNKMLHQFKLERWMEYGPTIAAAFASPNERETFNLRTIISEMIKMATARNGPGHHGGHHGGHQNHGHAHGHHAPSPQQHGYGQQPPQQQFSYEQQQRPATAQSNYDYQQQAPDPVAFAVQSQDQSNRQHFSSSASMGRLDYGRGNGGGSVYSSQSHRSYGVMSSGPVERRSNANEYMGGGYQY</sequence>
<evidence type="ECO:0000313" key="3">
    <source>
        <dbReference type="Proteomes" id="UP001054902"/>
    </source>
</evidence>
<dbReference type="AlphaFoldDB" id="A0AAD3HCI1"/>
<feature type="compositionally biased region" description="Basic residues" evidence="1">
    <location>
        <begin position="486"/>
        <end position="503"/>
    </location>
</feature>
<feature type="compositionally biased region" description="Polar residues" evidence="1">
    <location>
        <begin position="168"/>
        <end position="185"/>
    </location>
</feature>
<reference evidence="2 3" key="1">
    <citation type="journal article" date="2021" name="Sci. Rep.">
        <title>The genome of the diatom Chaetoceros tenuissimus carries an ancient integrated fragment of an extant virus.</title>
        <authorList>
            <person name="Hongo Y."/>
            <person name="Kimura K."/>
            <person name="Takaki Y."/>
            <person name="Yoshida Y."/>
            <person name="Baba S."/>
            <person name="Kobayashi G."/>
            <person name="Nagasaki K."/>
            <person name="Hano T."/>
            <person name="Tomaru Y."/>
        </authorList>
    </citation>
    <scope>NUCLEOTIDE SEQUENCE [LARGE SCALE GENOMIC DNA]</scope>
    <source>
        <strain evidence="2 3">NIES-3715</strain>
    </source>
</reference>
<feature type="compositionally biased region" description="Low complexity" evidence="1">
    <location>
        <begin position="39"/>
        <end position="56"/>
    </location>
</feature>
<feature type="compositionally biased region" description="Polar residues" evidence="1">
    <location>
        <begin position="550"/>
        <end position="566"/>
    </location>
</feature>
<name>A0AAD3HCI1_9STRA</name>
<comment type="caution">
    <text evidence="2">The sequence shown here is derived from an EMBL/GenBank/DDBJ whole genome shotgun (WGS) entry which is preliminary data.</text>
</comment>
<dbReference type="Proteomes" id="UP001054902">
    <property type="component" value="Unassembled WGS sequence"/>
</dbReference>
<proteinExistence type="predicted"/>
<dbReference type="EMBL" id="BLLK01000062">
    <property type="protein sequence ID" value="GFH58565.1"/>
    <property type="molecule type" value="Genomic_DNA"/>
</dbReference>
<keyword evidence="3" id="KW-1185">Reference proteome</keyword>
<feature type="compositionally biased region" description="Polar residues" evidence="1">
    <location>
        <begin position="276"/>
        <end position="289"/>
    </location>
</feature>
<feature type="compositionally biased region" description="Low complexity" evidence="1">
    <location>
        <begin position="1"/>
        <end position="17"/>
    </location>
</feature>
<evidence type="ECO:0008006" key="4">
    <source>
        <dbReference type="Google" id="ProtNLM"/>
    </source>
</evidence>
<feature type="region of interest" description="Disordered" evidence="1">
    <location>
        <begin position="550"/>
        <end position="614"/>
    </location>
</feature>
<accession>A0AAD3HCI1</accession>
<gene>
    <name evidence="2" type="ORF">CTEN210_15041</name>
</gene>
<evidence type="ECO:0000313" key="2">
    <source>
        <dbReference type="EMBL" id="GFH58565.1"/>
    </source>
</evidence>
<organism evidence="2 3">
    <name type="scientific">Chaetoceros tenuissimus</name>
    <dbReference type="NCBI Taxonomy" id="426638"/>
    <lineage>
        <taxon>Eukaryota</taxon>
        <taxon>Sar</taxon>
        <taxon>Stramenopiles</taxon>
        <taxon>Ochrophyta</taxon>
        <taxon>Bacillariophyta</taxon>
        <taxon>Coscinodiscophyceae</taxon>
        <taxon>Chaetocerotophycidae</taxon>
        <taxon>Chaetocerotales</taxon>
        <taxon>Chaetocerotaceae</taxon>
        <taxon>Chaetoceros</taxon>
    </lineage>
</organism>
<feature type="compositionally biased region" description="Pro residues" evidence="1">
    <location>
        <begin position="193"/>
        <end position="207"/>
    </location>
</feature>
<protein>
    <recommendedName>
        <fullName evidence="4">PH domain-containing protein</fullName>
    </recommendedName>
</protein>
<feature type="compositionally biased region" description="Pro residues" evidence="1">
    <location>
        <begin position="143"/>
        <end position="164"/>
    </location>
</feature>
<feature type="region of interest" description="Disordered" evidence="1">
    <location>
        <begin position="1"/>
        <end position="316"/>
    </location>
</feature>
<feature type="compositionally biased region" description="Low complexity" evidence="1">
    <location>
        <begin position="84"/>
        <end position="124"/>
    </location>
</feature>
<feature type="region of interest" description="Disordered" evidence="1">
    <location>
        <begin position="479"/>
        <end position="538"/>
    </location>
</feature>
<feature type="compositionally biased region" description="Low complexity" evidence="1">
    <location>
        <begin position="504"/>
        <end position="529"/>
    </location>
</feature>